<dbReference type="InterPro" id="IPR036870">
    <property type="entry name" value="Ribosomal_bS18_sf"/>
</dbReference>
<evidence type="ECO:0000313" key="6">
    <source>
        <dbReference type="Proteomes" id="UP000807306"/>
    </source>
</evidence>
<keyword evidence="6" id="KW-1185">Reference proteome</keyword>
<evidence type="ECO:0000256" key="2">
    <source>
        <dbReference type="ARBA" id="ARBA00022980"/>
    </source>
</evidence>
<dbReference type="GO" id="GO:0070181">
    <property type="term" value="F:small ribosomal subunit rRNA binding"/>
    <property type="evidence" value="ECO:0007669"/>
    <property type="project" value="TreeGrafter"/>
</dbReference>
<protein>
    <recommendedName>
        <fullName evidence="4">Small ribosomal subunit protein bS18m</fullName>
    </recommendedName>
</protein>
<organism evidence="5 6">
    <name type="scientific">Crepidotus variabilis</name>
    <dbReference type="NCBI Taxonomy" id="179855"/>
    <lineage>
        <taxon>Eukaryota</taxon>
        <taxon>Fungi</taxon>
        <taxon>Dikarya</taxon>
        <taxon>Basidiomycota</taxon>
        <taxon>Agaricomycotina</taxon>
        <taxon>Agaricomycetes</taxon>
        <taxon>Agaricomycetidae</taxon>
        <taxon>Agaricales</taxon>
        <taxon>Agaricineae</taxon>
        <taxon>Crepidotaceae</taxon>
        <taxon>Crepidotus</taxon>
    </lineage>
</organism>
<comment type="similarity">
    <text evidence="1">Belongs to the bacterial ribosomal protein bS18 family.</text>
</comment>
<evidence type="ECO:0000256" key="3">
    <source>
        <dbReference type="ARBA" id="ARBA00023274"/>
    </source>
</evidence>
<dbReference type="AlphaFoldDB" id="A0A9P6ETT4"/>
<comment type="caution">
    <text evidence="5">The sequence shown here is derived from an EMBL/GenBank/DDBJ whole genome shotgun (WGS) entry which is preliminary data.</text>
</comment>
<dbReference type="SUPFAM" id="SSF46911">
    <property type="entry name" value="Ribosomal protein S18"/>
    <property type="match status" value="1"/>
</dbReference>
<dbReference type="Proteomes" id="UP000807306">
    <property type="component" value="Unassembled WGS sequence"/>
</dbReference>
<name>A0A9P6ETT4_9AGAR</name>
<evidence type="ECO:0000256" key="4">
    <source>
        <dbReference type="ARBA" id="ARBA00035264"/>
    </source>
</evidence>
<dbReference type="Gene3D" id="4.10.640.10">
    <property type="entry name" value="Ribosomal protein S18"/>
    <property type="match status" value="1"/>
</dbReference>
<sequence>MLARLSQTCRVASLARPFSSSSRSLFNLNDDLQSLVSEQVKVQERQAAAAPVSQPKPVEWDRFEYAKVLAPKHLTYKYRLKEQKRWKKRAIPTSREARPTDVFHQLNLDPRDFSTTSNLLYTFVTEMGKIQGRDATNLTARSQRLLGKTIRRAKHMGIMSNLSRPPNFGRPL</sequence>
<dbReference type="EMBL" id="MU157825">
    <property type="protein sequence ID" value="KAF9534790.1"/>
    <property type="molecule type" value="Genomic_DNA"/>
</dbReference>
<reference evidence="5" key="1">
    <citation type="submission" date="2020-11" db="EMBL/GenBank/DDBJ databases">
        <authorList>
            <consortium name="DOE Joint Genome Institute"/>
            <person name="Ahrendt S."/>
            <person name="Riley R."/>
            <person name="Andreopoulos W."/>
            <person name="Labutti K."/>
            <person name="Pangilinan J."/>
            <person name="Ruiz-Duenas F.J."/>
            <person name="Barrasa J.M."/>
            <person name="Sanchez-Garcia M."/>
            <person name="Camarero S."/>
            <person name="Miyauchi S."/>
            <person name="Serrano A."/>
            <person name="Linde D."/>
            <person name="Babiker R."/>
            <person name="Drula E."/>
            <person name="Ayuso-Fernandez I."/>
            <person name="Pacheco R."/>
            <person name="Padilla G."/>
            <person name="Ferreira P."/>
            <person name="Barriuso J."/>
            <person name="Kellner H."/>
            <person name="Castanera R."/>
            <person name="Alfaro M."/>
            <person name="Ramirez L."/>
            <person name="Pisabarro A.G."/>
            <person name="Kuo A."/>
            <person name="Tritt A."/>
            <person name="Lipzen A."/>
            <person name="He G."/>
            <person name="Yan M."/>
            <person name="Ng V."/>
            <person name="Cullen D."/>
            <person name="Martin F."/>
            <person name="Rosso M.-N."/>
            <person name="Henrissat B."/>
            <person name="Hibbett D."/>
            <person name="Martinez A.T."/>
            <person name="Grigoriev I.V."/>
        </authorList>
    </citation>
    <scope>NUCLEOTIDE SEQUENCE</scope>
    <source>
        <strain evidence="5">CBS 506.95</strain>
    </source>
</reference>
<dbReference type="GO" id="GO:0005763">
    <property type="term" value="C:mitochondrial small ribosomal subunit"/>
    <property type="evidence" value="ECO:0007669"/>
    <property type="project" value="TreeGrafter"/>
</dbReference>
<keyword evidence="2" id="KW-0689">Ribosomal protein</keyword>
<dbReference type="GO" id="GO:0003735">
    <property type="term" value="F:structural constituent of ribosome"/>
    <property type="evidence" value="ECO:0007669"/>
    <property type="project" value="InterPro"/>
</dbReference>
<evidence type="ECO:0000313" key="5">
    <source>
        <dbReference type="EMBL" id="KAF9534790.1"/>
    </source>
</evidence>
<evidence type="ECO:0000256" key="1">
    <source>
        <dbReference type="ARBA" id="ARBA00005589"/>
    </source>
</evidence>
<dbReference type="Pfam" id="PF01084">
    <property type="entry name" value="Ribosomal_S18"/>
    <property type="match status" value="1"/>
</dbReference>
<dbReference type="GO" id="GO:0032543">
    <property type="term" value="P:mitochondrial translation"/>
    <property type="evidence" value="ECO:0007669"/>
    <property type="project" value="TreeGrafter"/>
</dbReference>
<proteinExistence type="inferred from homology"/>
<gene>
    <name evidence="5" type="ORF">CPB83DRAFT_901743</name>
</gene>
<dbReference type="PANTHER" id="PTHR13479">
    <property type="entry name" value="30S RIBOSOMAL PROTEIN S18"/>
    <property type="match status" value="1"/>
</dbReference>
<dbReference type="PANTHER" id="PTHR13479:SF40">
    <property type="entry name" value="SMALL RIBOSOMAL SUBUNIT PROTEIN BS18M"/>
    <property type="match status" value="1"/>
</dbReference>
<accession>A0A9P6ETT4</accession>
<dbReference type="OrthoDB" id="21463at2759"/>
<keyword evidence="3" id="KW-0687">Ribonucleoprotein</keyword>
<dbReference type="InterPro" id="IPR001648">
    <property type="entry name" value="Ribosomal_bS18"/>
</dbReference>
<dbReference type="PRINTS" id="PR00974">
    <property type="entry name" value="RIBOSOMALS18"/>
</dbReference>